<dbReference type="Gene3D" id="3.40.50.1820">
    <property type="entry name" value="alpha/beta hydrolase"/>
    <property type="match status" value="1"/>
</dbReference>
<comment type="caution">
    <text evidence="2">The sequence shown here is derived from an EMBL/GenBank/DDBJ whole genome shotgun (WGS) entry which is preliminary data.</text>
</comment>
<name>A0ABW4Y3Q1_9GAMM</name>
<keyword evidence="2" id="KW-0378">Hydrolase</keyword>
<sequence length="290" mass="31834">MTLPNALVATRSSYQTVSGEHVAYYHDETGSGRPLVLIHSINAACSSFEVKPFFEHYRGTRPVYSLDLPGFGHSSRPKGGYSPEFYAETIADFLRQVVGRPADLLALSLSAEFAARAALKAPDQVASLVMISPTGFGRQSLPGTRTARFIRAFLGLPLLGQGLFRLVSSRPSIRYFLGRSLTAGVPSDLIDYAYATAHQPGARHAPLTFLSTQLFTANAVASLYDRLTDLPVLAIADRDPYVTFEHLPELLARRPNWRSVSLAPNLGLPHWERPEETMKALDDFWSTALG</sequence>
<dbReference type="SUPFAM" id="SSF53474">
    <property type="entry name" value="alpha/beta-Hydrolases"/>
    <property type="match status" value="1"/>
</dbReference>
<dbReference type="InterPro" id="IPR000073">
    <property type="entry name" value="AB_hydrolase_1"/>
</dbReference>
<feature type="domain" description="AB hydrolase-1" evidence="1">
    <location>
        <begin position="35"/>
        <end position="278"/>
    </location>
</feature>
<evidence type="ECO:0000259" key="1">
    <source>
        <dbReference type="Pfam" id="PF12697"/>
    </source>
</evidence>
<accession>A0ABW4Y3Q1</accession>
<reference evidence="3" key="1">
    <citation type="journal article" date="2019" name="Int. J. Syst. Evol. Microbiol.">
        <title>The Global Catalogue of Microorganisms (GCM) 10K type strain sequencing project: providing services to taxonomists for standard genome sequencing and annotation.</title>
        <authorList>
            <consortium name="The Broad Institute Genomics Platform"/>
            <consortium name="The Broad Institute Genome Sequencing Center for Infectious Disease"/>
            <person name="Wu L."/>
            <person name="Ma J."/>
        </authorList>
    </citation>
    <scope>NUCLEOTIDE SEQUENCE [LARGE SCALE GENOMIC DNA]</scope>
    <source>
        <strain evidence="3">KACC 12597</strain>
    </source>
</reference>
<dbReference type="PANTHER" id="PTHR46438">
    <property type="entry name" value="ALPHA/BETA-HYDROLASES SUPERFAMILY PROTEIN"/>
    <property type="match status" value="1"/>
</dbReference>
<protein>
    <submittedName>
        <fullName evidence="2">Alpha/beta fold hydrolase</fullName>
    </submittedName>
</protein>
<evidence type="ECO:0000313" key="3">
    <source>
        <dbReference type="Proteomes" id="UP001597337"/>
    </source>
</evidence>
<dbReference type="GO" id="GO:0016787">
    <property type="term" value="F:hydrolase activity"/>
    <property type="evidence" value="ECO:0007669"/>
    <property type="project" value="UniProtKB-KW"/>
</dbReference>
<dbReference type="EMBL" id="JBHUHX010000004">
    <property type="protein sequence ID" value="MFD2110589.1"/>
    <property type="molecule type" value="Genomic_DNA"/>
</dbReference>
<dbReference type="Proteomes" id="UP001597337">
    <property type="component" value="Unassembled WGS sequence"/>
</dbReference>
<keyword evidence="3" id="KW-1185">Reference proteome</keyword>
<dbReference type="PANTHER" id="PTHR46438:SF2">
    <property type="entry name" value="ALPHA_BETA-HYDROLASES SUPERFAMILY PROTEIN"/>
    <property type="match status" value="1"/>
</dbReference>
<dbReference type="RefSeq" id="WP_386022397.1">
    <property type="nucleotide sequence ID" value="NZ_JBHUHX010000004.1"/>
</dbReference>
<proteinExistence type="predicted"/>
<organism evidence="2 3">
    <name type="scientific">Thiorhodococcus fuscus</name>
    <dbReference type="NCBI Taxonomy" id="527200"/>
    <lineage>
        <taxon>Bacteria</taxon>
        <taxon>Pseudomonadati</taxon>
        <taxon>Pseudomonadota</taxon>
        <taxon>Gammaproteobacteria</taxon>
        <taxon>Chromatiales</taxon>
        <taxon>Chromatiaceae</taxon>
        <taxon>Thiorhodococcus</taxon>
    </lineage>
</organism>
<dbReference type="Pfam" id="PF12697">
    <property type="entry name" value="Abhydrolase_6"/>
    <property type="match status" value="1"/>
</dbReference>
<evidence type="ECO:0000313" key="2">
    <source>
        <dbReference type="EMBL" id="MFD2110589.1"/>
    </source>
</evidence>
<gene>
    <name evidence="2" type="ORF">ACFSJC_01895</name>
</gene>
<dbReference type="InterPro" id="IPR029058">
    <property type="entry name" value="AB_hydrolase_fold"/>
</dbReference>